<evidence type="ECO:0000259" key="2">
    <source>
        <dbReference type="Pfam" id="PF13354"/>
    </source>
</evidence>
<dbReference type="InterPro" id="IPR012338">
    <property type="entry name" value="Beta-lactam/transpept-like"/>
</dbReference>
<protein>
    <submittedName>
        <fullName evidence="3">Serine hydrolase</fullName>
    </submittedName>
</protein>
<gene>
    <name evidence="3" type="ORF">ACFQ44_01710</name>
</gene>
<dbReference type="Proteomes" id="UP001597189">
    <property type="component" value="Unassembled WGS sequence"/>
</dbReference>
<feature type="signal peptide" evidence="1">
    <location>
        <begin position="1"/>
        <end position="28"/>
    </location>
</feature>
<dbReference type="GO" id="GO:0016787">
    <property type="term" value="F:hydrolase activity"/>
    <property type="evidence" value="ECO:0007669"/>
    <property type="project" value="UniProtKB-KW"/>
</dbReference>
<reference evidence="4" key="1">
    <citation type="journal article" date="2019" name="Int. J. Syst. Evol. Microbiol.">
        <title>The Global Catalogue of Microorganisms (GCM) 10K type strain sequencing project: providing services to taxonomists for standard genome sequencing and annotation.</title>
        <authorList>
            <consortium name="The Broad Institute Genomics Platform"/>
            <consortium name="The Broad Institute Genome Sequencing Center for Infectious Disease"/>
            <person name="Wu L."/>
            <person name="Ma J."/>
        </authorList>
    </citation>
    <scope>NUCLEOTIDE SEQUENCE [LARGE SCALE GENOMIC DNA]</scope>
    <source>
        <strain evidence="4">CCM 8979</strain>
    </source>
</reference>
<evidence type="ECO:0000313" key="4">
    <source>
        <dbReference type="Proteomes" id="UP001597189"/>
    </source>
</evidence>
<comment type="caution">
    <text evidence="3">The sequence shown here is derived from an EMBL/GenBank/DDBJ whole genome shotgun (WGS) entry which is preliminary data.</text>
</comment>
<sequence>MTGKRWLRFSIVGALALGLLGSTVTAQATTVSHEKAAIKKVIKRDMAPVHGRWSVQVTRLGQRPLSVTTGNHQVQAQRSASTIKVYVMLTIFKRAQDHHLKLTKTVKTNLKRMIYNSDNTATNALIHRLGGFKLVNKTAKQYGFKHTHLKRYMMDTRAISRGHDNYTSVHDLTRFLTLVSQHKLLGKTRDKQMMNLLHHCKNHSKLPKLVTHAAVYNKTGEFPAKGVQNDASLFKTSHGTYTVVVMAQQGNQYQQYHAMNRLGRDTVTYLNQHH</sequence>
<name>A0ABW4D363_9LACO</name>
<dbReference type="RefSeq" id="WP_203642320.1">
    <property type="nucleotide sequence ID" value="NZ_BOLN01000001.1"/>
</dbReference>
<dbReference type="SUPFAM" id="SSF56601">
    <property type="entry name" value="beta-lactamase/transpeptidase-like"/>
    <property type="match status" value="1"/>
</dbReference>
<feature type="domain" description="Beta-lactamase class A catalytic" evidence="2">
    <location>
        <begin position="105"/>
        <end position="246"/>
    </location>
</feature>
<dbReference type="PANTHER" id="PTHR35333">
    <property type="entry name" value="BETA-LACTAMASE"/>
    <property type="match status" value="1"/>
</dbReference>
<dbReference type="InterPro" id="IPR000871">
    <property type="entry name" value="Beta-lactam_class-A"/>
</dbReference>
<keyword evidence="1" id="KW-0732">Signal</keyword>
<dbReference type="InterPro" id="IPR045155">
    <property type="entry name" value="Beta-lactam_cat"/>
</dbReference>
<feature type="chain" id="PRO_5045811650" evidence="1">
    <location>
        <begin position="29"/>
        <end position="274"/>
    </location>
</feature>
<organism evidence="3 4">
    <name type="scientific">Levilactobacillus lanxiensis</name>
    <dbReference type="NCBI Taxonomy" id="2799568"/>
    <lineage>
        <taxon>Bacteria</taxon>
        <taxon>Bacillati</taxon>
        <taxon>Bacillota</taxon>
        <taxon>Bacilli</taxon>
        <taxon>Lactobacillales</taxon>
        <taxon>Lactobacillaceae</taxon>
        <taxon>Levilactobacillus</taxon>
    </lineage>
</organism>
<dbReference type="Gene3D" id="3.40.710.10">
    <property type="entry name" value="DD-peptidase/beta-lactamase superfamily"/>
    <property type="match status" value="1"/>
</dbReference>
<dbReference type="EMBL" id="JBHTOD010000001">
    <property type="protein sequence ID" value="MFD1454393.1"/>
    <property type="molecule type" value="Genomic_DNA"/>
</dbReference>
<evidence type="ECO:0000313" key="3">
    <source>
        <dbReference type="EMBL" id="MFD1454393.1"/>
    </source>
</evidence>
<accession>A0ABW4D363</accession>
<keyword evidence="3" id="KW-0378">Hydrolase</keyword>
<dbReference type="Pfam" id="PF13354">
    <property type="entry name" value="Beta-lactamase2"/>
    <property type="match status" value="1"/>
</dbReference>
<proteinExistence type="predicted"/>
<dbReference type="PANTHER" id="PTHR35333:SF3">
    <property type="entry name" value="BETA-LACTAMASE-TYPE TRANSPEPTIDASE FOLD CONTAINING PROTEIN"/>
    <property type="match status" value="1"/>
</dbReference>
<keyword evidence="4" id="KW-1185">Reference proteome</keyword>
<evidence type="ECO:0000256" key="1">
    <source>
        <dbReference type="SAM" id="SignalP"/>
    </source>
</evidence>